<dbReference type="AlphaFoldDB" id="Q12JZ2"/>
<dbReference type="Gene3D" id="2.40.30.160">
    <property type="match status" value="1"/>
</dbReference>
<feature type="domain" description="tRNA-modifying protein YgfZ-like beta-barrel" evidence="2">
    <location>
        <begin position="235"/>
        <end position="301"/>
    </location>
</feature>
<protein>
    <submittedName>
        <fullName evidence="3">Glycine cleavage T protein (Aminomethyl transferase)</fullName>
    </submittedName>
</protein>
<dbReference type="InterPro" id="IPR045179">
    <property type="entry name" value="YgfZ/GcvT"/>
</dbReference>
<dbReference type="NCBIfam" id="TIGR03317">
    <property type="entry name" value="ygfZ_signature"/>
    <property type="match status" value="1"/>
</dbReference>
<keyword evidence="3" id="KW-0808">Transferase</keyword>
<dbReference type="GO" id="GO:0016226">
    <property type="term" value="P:iron-sulfur cluster assembly"/>
    <property type="evidence" value="ECO:0007669"/>
    <property type="project" value="TreeGrafter"/>
</dbReference>
<dbReference type="PANTHER" id="PTHR22602">
    <property type="entry name" value="TRANSFERASE CAF17, MITOCHONDRIAL-RELATED"/>
    <property type="match status" value="1"/>
</dbReference>
<sequence>MSVSTQSMTDFYPVSEINAARLSHFGMIEITGEQAKTFINGQVTTDIISMTDEEWRWGAHCDPKGKMIASFRIFLLGERLLMLMPKSTLALDLAQLKKYAVFSKAELTDVSDSWAILGLWGEKSVDLMTQHFGELTQGLTATEQGAILKDNFGFMAILPQEQANIFIEQAKLELVAHKAWQALEIAAGYPNIDSQHSGQYVPQMCNLQAVNGISFTKGCYMGQETIARMKYRGGNKRALYILEGTTQRTLSTESQVEIQLEGGYRKVGNVIEVVQEGERVLMTAVLANDTEADAVLRMAEDESSSLAIKALPYSLTEE</sequence>
<dbReference type="InterPro" id="IPR006222">
    <property type="entry name" value="GCVT_N"/>
</dbReference>
<dbReference type="PANTHER" id="PTHR22602:SF0">
    <property type="entry name" value="TRANSFERASE CAF17, MITOCHONDRIAL-RELATED"/>
    <property type="match status" value="1"/>
</dbReference>
<dbReference type="RefSeq" id="WP_011497383.1">
    <property type="nucleotide sequence ID" value="NC_007954.1"/>
</dbReference>
<proteinExistence type="predicted"/>
<dbReference type="Pfam" id="PF21130">
    <property type="entry name" value="YgfZ_barrel"/>
    <property type="match status" value="1"/>
</dbReference>
<dbReference type="InterPro" id="IPR017703">
    <property type="entry name" value="YgfZ/GCV_T_CS"/>
</dbReference>
<dbReference type="Proteomes" id="UP000001982">
    <property type="component" value="Chromosome"/>
</dbReference>
<evidence type="ECO:0000313" key="3">
    <source>
        <dbReference type="EMBL" id="ABE56234.1"/>
    </source>
</evidence>
<dbReference type="InterPro" id="IPR029043">
    <property type="entry name" value="GcvT/YgfZ_C"/>
</dbReference>
<dbReference type="Gene3D" id="3.30.70.1400">
    <property type="entry name" value="Aminomethyltransferase beta-barrel domains"/>
    <property type="match status" value="1"/>
</dbReference>
<keyword evidence="4" id="KW-1185">Reference proteome</keyword>
<evidence type="ECO:0000313" key="4">
    <source>
        <dbReference type="Proteomes" id="UP000001982"/>
    </source>
</evidence>
<evidence type="ECO:0000259" key="1">
    <source>
        <dbReference type="Pfam" id="PF01571"/>
    </source>
</evidence>
<dbReference type="STRING" id="318161.Sden_2956"/>
<dbReference type="GO" id="GO:0016740">
    <property type="term" value="F:transferase activity"/>
    <property type="evidence" value="ECO:0007669"/>
    <property type="project" value="UniProtKB-KW"/>
</dbReference>
<dbReference type="SUPFAM" id="SSF101790">
    <property type="entry name" value="Aminomethyltransferase beta-barrel domain"/>
    <property type="match status" value="1"/>
</dbReference>
<dbReference type="OrthoDB" id="9796287at2"/>
<gene>
    <name evidence="3" type="ordered locus">Sden_2956</name>
</gene>
<dbReference type="KEGG" id="sdn:Sden_2956"/>
<dbReference type="Gene3D" id="3.30.70.1630">
    <property type="match status" value="1"/>
</dbReference>
<dbReference type="InterPro" id="IPR048451">
    <property type="entry name" value="YgfZ_barrel"/>
</dbReference>
<dbReference type="HOGENOM" id="CLU_007884_6_1_6"/>
<name>Q12JZ2_SHEDO</name>
<feature type="domain" description="GCVT N-terminal" evidence="1">
    <location>
        <begin position="22"/>
        <end position="133"/>
    </location>
</feature>
<dbReference type="eggNOG" id="COG0354">
    <property type="taxonomic scope" value="Bacteria"/>
</dbReference>
<dbReference type="SUPFAM" id="SSF103025">
    <property type="entry name" value="Folate-binding domain"/>
    <property type="match status" value="1"/>
</dbReference>
<evidence type="ECO:0000259" key="2">
    <source>
        <dbReference type="Pfam" id="PF21130"/>
    </source>
</evidence>
<dbReference type="EMBL" id="CP000302">
    <property type="protein sequence ID" value="ABE56234.1"/>
    <property type="molecule type" value="Genomic_DNA"/>
</dbReference>
<dbReference type="Pfam" id="PF01571">
    <property type="entry name" value="GCV_T"/>
    <property type="match status" value="1"/>
</dbReference>
<accession>Q12JZ2</accession>
<reference evidence="3 4" key="1">
    <citation type="submission" date="2006-03" db="EMBL/GenBank/DDBJ databases">
        <title>Complete sequence of Shewanella denitrificans OS217.</title>
        <authorList>
            <consortium name="US DOE Joint Genome Institute"/>
            <person name="Copeland A."/>
            <person name="Lucas S."/>
            <person name="Lapidus A."/>
            <person name="Barry K."/>
            <person name="Detter J.C."/>
            <person name="Glavina del Rio T."/>
            <person name="Hammon N."/>
            <person name="Israni S."/>
            <person name="Dalin E."/>
            <person name="Tice H."/>
            <person name="Pitluck S."/>
            <person name="Brettin T."/>
            <person name="Bruce D."/>
            <person name="Han C."/>
            <person name="Tapia R."/>
            <person name="Gilna P."/>
            <person name="Kiss H."/>
            <person name="Schmutz J."/>
            <person name="Larimer F."/>
            <person name="Land M."/>
            <person name="Hauser L."/>
            <person name="Kyrpides N."/>
            <person name="Lykidis A."/>
            <person name="Richardson P."/>
        </authorList>
    </citation>
    <scope>NUCLEOTIDE SEQUENCE [LARGE SCALE GENOMIC DNA]</scope>
    <source>
        <strain evidence="4">OS217 / ATCC BAA-1090 / DSM 15013</strain>
    </source>
</reference>
<organism evidence="3 4">
    <name type="scientific">Shewanella denitrificans (strain OS217 / ATCC BAA-1090 / DSM 15013)</name>
    <dbReference type="NCBI Taxonomy" id="318161"/>
    <lineage>
        <taxon>Bacteria</taxon>
        <taxon>Pseudomonadati</taxon>
        <taxon>Pseudomonadota</taxon>
        <taxon>Gammaproteobacteria</taxon>
        <taxon>Alteromonadales</taxon>
        <taxon>Shewanellaceae</taxon>
        <taxon>Shewanella</taxon>
    </lineage>
</organism>
<dbReference type="NCBIfam" id="NF007110">
    <property type="entry name" value="PRK09559.1"/>
    <property type="match status" value="1"/>
</dbReference>